<reference evidence="2" key="2">
    <citation type="submission" date="2021-04" db="EMBL/GenBank/DDBJ databases">
        <authorList>
            <person name="Gilroy R."/>
        </authorList>
    </citation>
    <scope>NUCLEOTIDE SEQUENCE</scope>
    <source>
        <strain evidence="2">CHK188-4685</strain>
    </source>
</reference>
<dbReference type="InterPro" id="IPR005158">
    <property type="entry name" value="BTAD"/>
</dbReference>
<dbReference type="AlphaFoldDB" id="A0A9D2LA26"/>
<evidence type="ECO:0000313" key="3">
    <source>
        <dbReference type="Proteomes" id="UP000886804"/>
    </source>
</evidence>
<dbReference type="PANTHER" id="PTHR35807">
    <property type="entry name" value="TRANSCRIPTIONAL REGULATOR REDD-RELATED"/>
    <property type="match status" value="1"/>
</dbReference>
<evidence type="ECO:0000313" key="2">
    <source>
        <dbReference type="EMBL" id="HJB08788.1"/>
    </source>
</evidence>
<organism evidence="2 3">
    <name type="scientific">Candidatus Enterocloster faecavium</name>
    <dbReference type="NCBI Taxonomy" id="2838560"/>
    <lineage>
        <taxon>Bacteria</taxon>
        <taxon>Bacillati</taxon>
        <taxon>Bacillota</taxon>
        <taxon>Clostridia</taxon>
        <taxon>Lachnospirales</taxon>
        <taxon>Lachnospiraceae</taxon>
        <taxon>Enterocloster</taxon>
    </lineage>
</organism>
<dbReference type="SUPFAM" id="SSF55073">
    <property type="entry name" value="Nucleotide cyclase"/>
    <property type="match status" value="1"/>
</dbReference>
<proteinExistence type="predicted"/>
<protein>
    <recommendedName>
        <fullName evidence="1">Bacterial transcriptional activator domain-containing protein</fullName>
    </recommendedName>
</protein>
<dbReference type="GO" id="GO:0006355">
    <property type="term" value="P:regulation of DNA-templated transcription"/>
    <property type="evidence" value="ECO:0007669"/>
    <property type="project" value="InterPro"/>
</dbReference>
<dbReference type="InterPro" id="IPR016032">
    <property type="entry name" value="Sig_transdc_resp-reg_C-effctor"/>
</dbReference>
<dbReference type="InterPro" id="IPR036388">
    <property type="entry name" value="WH-like_DNA-bd_sf"/>
</dbReference>
<dbReference type="InterPro" id="IPR029787">
    <property type="entry name" value="Nucleotide_cyclase"/>
</dbReference>
<name>A0A9D2LA26_9FIRM</name>
<dbReference type="InterPro" id="IPR011990">
    <property type="entry name" value="TPR-like_helical_dom_sf"/>
</dbReference>
<dbReference type="InterPro" id="IPR051677">
    <property type="entry name" value="AfsR-DnrI-RedD_regulator"/>
</dbReference>
<gene>
    <name evidence="2" type="ORF">H9716_13155</name>
</gene>
<sequence>MMKVRTLGGFQLFWKDTPISLGKQTGNNMVKLFMLLMLHREKGIPRTELIRELFERPDAESDLGANLRITVYRLRQTLKKRGIFCPEGEDYILAEDGLYRWNQNISVWVDIDVFEKTAAQARECEDQEESYRLGQEALNLYRGEFLPELSTEEWVNVNQLQLMKQYRQVFLNQYQILTEREEYREAYDLAKRAAALYPYEEYQLYMMDCLAAMKNYIEAMQLYEDTATMYFQKMGMELSDEMRTRFREIGSHVRTSQAALDGIRRMLKSGEQAAGERCSLISFIDNFHFVQRILPRTGQSAYIEVVTLENADSLPLEPGKKRTDEAARILEEAIAEKIRSGDTVTRYNAFTFLMLLVGISEQGCWILEERIRQCFRSRCTYKKIRLCFRAIPVMETVKEENLSVT</sequence>
<dbReference type="SUPFAM" id="SSF46894">
    <property type="entry name" value="C-terminal effector domain of the bipartite response regulators"/>
    <property type="match status" value="1"/>
</dbReference>
<dbReference type="PANTHER" id="PTHR35807:SF2">
    <property type="entry name" value="TRANSCRIPTIONAL ACTIVATOR DOMAIN"/>
    <property type="match status" value="1"/>
</dbReference>
<evidence type="ECO:0000259" key="1">
    <source>
        <dbReference type="SMART" id="SM01043"/>
    </source>
</evidence>
<feature type="domain" description="Bacterial transcriptional activator" evidence="1">
    <location>
        <begin position="109"/>
        <end position="250"/>
    </location>
</feature>
<dbReference type="SUPFAM" id="SSF48452">
    <property type="entry name" value="TPR-like"/>
    <property type="match status" value="1"/>
</dbReference>
<dbReference type="Proteomes" id="UP000886804">
    <property type="component" value="Unassembled WGS sequence"/>
</dbReference>
<dbReference type="EMBL" id="DWYS01000156">
    <property type="protein sequence ID" value="HJB08788.1"/>
    <property type="molecule type" value="Genomic_DNA"/>
</dbReference>
<dbReference type="Gene3D" id="1.10.10.10">
    <property type="entry name" value="Winged helix-like DNA-binding domain superfamily/Winged helix DNA-binding domain"/>
    <property type="match status" value="1"/>
</dbReference>
<dbReference type="Gene3D" id="1.25.40.10">
    <property type="entry name" value="Tetratricopeptide repeat domain"/>
    <property type="match status" value="1"/>
</dbReference>
<reference evidence="2" key="1">
    <citation type="journal article" date="2021" name="PeerJ">
        <title>Extensive microbial diversity within the chicken gut microbiome revealed by metagenomics and culture.</title>
        <authorList>
            <person name="Gilroy R."/>
            <person name="Ravi A."/>
            <person name="Getino M."/>
            <person name="Pursley I."/>
            <person name="Horton D.L."/>
            <person name="Alikhan N.F."/>
            <person name="Baker D."/>
            <person name="Gharbi K."/>
            <person name="Hall N."/>
            <person name="Watson M."/>
            <person name="Adriaenssens E.M."/>
            <person name="Foster-Nyarko E."/>
            <person name="Jarju S."/>
            <person name="Secka A."/>
            <person name="Antonio M."/>
            <person name="Oren A."/>
            <person name="Chaudhuri R.R."/>
            <person name="La Ragione R."/>
            <person name="Hildebrand F."/>
            <person name="Pallen M.J."/>
        </authorList>
    </citation>
    <scope>NUCLEOTIDE SEQUENCE</scope>
    <source>
        <strain evidence="2">CHK188-4685</strain>
    </source>
</reference>
<accession>A0A9D2LA26</accession>
<dbReference type="Pfam" id="PF03704">
    <property type="entry name" value="BTAD"/>
    <property type="match status" value="1"/>
</dbReference>
<dbReference type="GO" id="GO:0003677">
    <property type="term" value="F:DNA binding"/>
    <property type="evidence" value="ECO:0007669"/>
    <property type="project" value="InterPro"/>
</dbReference>
<comment type="caution">
    <text evidence="2">The sequence shown here is derived from an EMBL/GenBank/DDBJ whole genome shotgun (WGS) entry which is preliminary data.</text>
</comment>
<dbReference type="SMART" id="SM01043">
    <property type="entry name" value="BTAD"/>
    <property type="match status" value="1"/>
</dbReference>